<dbReference type="RefSeq" id="WP_343773916.1">
    <property type="nucleotide sequence ID" value="NZ_BAAADV010000003.1"/>
</dbReference>
<proteinExistence type="predicted"/>
<name>A0AAV3TB43_9EURY</name>
<sequence>MDRRDLLAALGCGTATLAGCLGDAGSPAVPAENESPNSSASPGSCDVPEAADERSESTTGEVDGDVQRRITLAAVDEVPEGSDVRIDVEMLRSAMTAEKPARIRITTTNLGPTRAISVGDEDCKLFNYGASLSDAPAGLVLQDPSSIEYTERKDGRWVRDLTPDENVDFAPVGCDPTTYSCGESVSSEYVVWDDFRVAGYFEPGTYRWEDNVTVERAPDAGADDRTNWSWGFSIRVETPGE</sequence>
<evidence type="ECO:0000256" key="1">
    <source>
        <dbReference type="SAM" id="MobiDB-lite"/>
    </source>
</evidence>
<protein>
    <submittedName>
        <fullName evidence="2">Uncharacterized protein</fullName>
    </submittedName>
</protein>
<dbReference type="PROSITE" id="PS51257">
    <property type="entry name" value="PROKAR_LIPOPROTEIN"/>
    <property type="match status" value="1"/>
</dbReference>
<organism evidence="2 3">
    <name type="scientific">Natronoarchaeum mannanilyticum</name>
    <dbReference type="NCBI Taxonomy" id="926360"/>
    <lineage>
        <taxon>Archaea</taxon>
        <taxon>Methanobacteriati</taxon>
        <taxon>Methanobacteriota</taxon>
        <taxon>Stenosarchaea group</taxon>
        <taxon>Halobacteria</taxon>
        <taxon>Halobacteriales</taxon>
        <taxon>Natronoarchaeaceae</taxon>
    </lineage>
</organism>
<reference evidence="2 3" key="1">
    <citation type="journal article" date="2019" name="Int. J. Syst. Evol. Microbiol.">
        <title>The Global Catalogue of Microorganisms (GCM) 10K type strain sequencing project: providing services to taxonomists for standard genome sequencing and annotation.</title>
        <authorList>
            <consortium name="The Broad Institute Genomics Platform"/>
            <consortium name="The Broad Institute Genome Sequencing Center for Infectious Disease"/>
            <person name="Wu L."/>
            <person name="Ma J."/>
        </authorList>
    </citation>
    <scope>NUCLEOTIDE SEQUENCE [LARGE SCALE GENOMIC DNA]</scope>
    <source>
        <strain evidence="2 3">JCM 16328</strain>
    </source>
</reference>
<comment type="caution">
    <text evidence="2">The sequence shown here is derived from an EMBL/GenBank/DDBJ whole genome shotgun (WGS) entry which is preliminary data.</text>
</comment>
<keyword evidence="3" id="KW-1185">Reference proteome</keyword>
<accession>A0AAV3TB43</accession>
<dbReference type="EMBL" id="BAAADV010000003">
    <property type="protein sequence ID" value="GAA0673451.1"/>
    <property type="molecule type" value="Genomic_DNA"/>
</dbReference>
<dbReference type="Proteomes" id="UP001500420">
    <property type="component" value="Unassembled WGS sequence"/>
</dbReference>
<feature type="region of interest" description="Disordered" evidence="1">
    <location>
        <begin position="21"/>
        <end position="62"/>
    </location>
</feature>
<evidence type="ECO:0000313" key="3">
    <source>
        <dbReference type="Proteomes" id="UP001500420"/>
    </source>
</evidence>
<evidence type="ECO:0000313" key="2">
    <source>
        <dbReference type="EMBL" id="GAA0673451.1"/>
    </source>
</evidence>
<dbReference type="AlphaFoldDB" id="A0AAV3TB43"/>
<gene>
    <name evidence="2" type="ORF">GCM10009020_20590</name>
</gene>